<reference evidence="5" key="1">
    <citation type="journal article" date="2023" name="IScience">
        <title>Live-bearing cockroach genome reveals convergent evolutionary mechanisms linked to viviparity in insects and beyond.</title>
        <authorList>
            <person name="Fouks B."/>
            <person name="Harrison M.C."/>
            <person name="Mikhailova A.A."/>
            <person name="Marchal E."/>
            <person name="English S."/>
            <person name="Carruthers M."/>
            <person name="Jennings E.C."/>
            <person name="Chiamaka E.L."/>
            <person name="Frigard R.A."/>
            <person name="Pippel M."/>
            <person name="Attardo G.M."/>
            <person name="Benoit J.B."/>
            <person name="Bornberg-Bauer E."/>
            <person name="Tobe S.S."/>
        </authorList>
    </citation>
    <scope>NUCLEOTIDE SEQUENCE</scope>
    <source>
        <strain evidence="5">Stay&amp;Tobe</strain>
    </source>
</reference>
<keyword evidence="6" id="KW-1185">Reference proteome</keyword>
<keyword evidence="2 3" id="KW-0802">TPR repeat</keyword>
<protein>
    <recommendedName>
        <fullName evidence="4">Tetratricopeptide repeat protein 5 OB fold domain-containing protein</fullName>
    </recommendedName>
</protein>
<dbReference type="Gene3D" id="1.25.40.10">
    <property type="entry name" value="Tetratricopeptide repeat domain"/>
    <property type="match status" value="1"/>
</dbReference>
<evidence type="ECO:0000259" key="4">
    <source>
        <dbReference type="Pfam" id="PF16669"/>
    </source>
</evidence>
<dbReference type="Gene3D" id="2.40.50.550">
    <property type="match status" value="2"/>
</dbReference>
<reference evidence="5" key="2">
    <citation type="submission" date="2023-05" db="EMBL/GenBank/DDBJ databases">
        <authorList>
            <person name="Fouks B."/>
        </authorList>
    </citation>
    <scope>NUCLEOTIDE SEQUENCE</scope>
    <source>
        <strain evidence="5">Stay&amp;Tobe</strain>
        <tissue evidence="5">Testes</tissue>
    </source>
</reference>
<dbReference type="PANTHER" id="PTHR44943">
    <property type="entry name" value="CELLULOSE SYNTHASE OPERON PROTEIN C"/>
    <property type="match status" value="1"/>
</dbReference>
<evidence type="ECO:0000256" key="2">
    <source>
        <dbReference type="ARBA" id="ARBA00022803"/>
    </source>
</evidence>
<dbReference type="InterPro" id="IPR011990">
    <property type="entry name" value="TPR-like_helical_dom_sf"/>
</dbReference>
<evidence type="ECO:0000256" key="1">
    <source>
        <dbReference type="ARBA" id="ARBA00022737"/>
    </source>
</evidence>
<comment type="caution">
    <text evidence="5">The sequence shown here is derived from an EMBL/GenBank/DDBJ whole genome shotgun (WGS) entry which is preliminary data.</text>
</comment>
<sequence>MSGEKETINDTLQVDHKAIDVLSEKIDKLYIFRDHYFEKRSLENASQKSGDVENELKSILHYFEDLKENAEQENKAAYLYMKGRALNVLPQHSSEAEEVLSRAVKLDPKLVDAWNELGESYWKKDDIEEAKNCFNGALIHSRNKVSLRNLSMVLRQERVKSAQQRAENIEKGVAYAKEAVQLDPNDGVSWAVLGNAYLSSFFTLSQNPQLLKSCMSAYQQAEKDIVARSNPDLHYNKAIALKYEEEYKLALESFSCAQSLDPTWDSPIQKERLLIKYLDDIQDLVTNKGKLKGKRLQQMIESINSKQLGPYSGGSYSSGNETVRLEPVCLKDLQAGVNHEKVVVGKVVCSIQDSDAVPFTFCLVDKDEYCLAVTEWQFESIRVESPVVLIVNGRKVGRNQLASAQLSTFRRTE</sequence>
<keyword evidence="1" id="KW-0677">Repeat</keyword>
<dbReference type="Pfam" id="PF16669">
    <property type="entry name" value="TTC5_OB"/>
    <property type="match status" value="1"/>
</dbReference>
<evidence type="ECO:0000313" key="5">
    <source>
        <dbReference type="EMBL" id="KAJ9577774.1"/>
    </source>
</evidence>
<dbReference type="SMART" id="SM00028">
    <property type="entry name" value="TPR"/>
    <property type="match status" value="3"/>
</dbReference>
<dbReference type="Pfam" id="PF13181">
    <property type="entry name" value="TPR_8"/>
    <property type="match status" value="1"/>
</dbReference>
<proteinExistence type="predicted"/>
<name>A0AAD7ZBT8_DIPPU</name>
<dbReference type="InterPro" id="IPR032076">
    <property type="entry name" value="TTC5_OB"/>
</dbReference>
<dbReference type="AlphaFoldDB" id="A0AAD7ZBT8"/>
<dbReference type="PANTHER" id="PTHR44943:SF4">
    <property type="entry name" value="TPR REPEAT-CONTAINING PROTEIN MJ0798"/>
    <property type="match status" value="1"/>
</dbReference>
<feature type="repeat" description="TPR" evidence="3">
    <location>
        <begin position="111"/>
        <end position="144"/>
    </location>
</feature>
<gene>
    <name evidence="5" type="ORF">L9F63_005656</name>
</gene>
<dbReference type="InterPro" id="IPR019734">
    <property type="entry name" value="TPR_rpt"/>
</dbReference>
<dbReference type="Proteomes" id="UP001233999">
    <property type="component" value="Unassembled WGS sequence"/>
</dbReference>
<organism evidence="5 6">
    <name type="scientific">Diploptera punctata</name>
    <name type="common">Pacific beetle cockroach</name>
    <dbReference type="NCBI Taxonomy" id="6984"/>
    <lineage>
        <taxon>Eukaryota</taxon>
        <taxon>Metazoa</taxon>
        <taxon>Ecdysozoa</taxon>
        <taxon>Arthropoda</taxon>
        <taxon>Hexapoda</taxon>
        <taxon>Insecta</taxon>
        <taxon>Pterygota</taxon>
        <taxon>Neoptera</taxon>
        <taxon>Polyneoptera</taxon>
        <taxon>Dictyoptera</taxon>
        <taxon>Blattodea</taxon>
        <taxon>Blaberoidea</taxon>
        <taxon>Blaberidae</taxon>
        <taxon>Diplopterinae</taxon>
        <taxon>Diploptera</taxon>
    </lineage>
</organism>
<evidence type="ECO:0000313" key="6">
    <source>
        <dbReference type="Proteomes" id="UP001233999"/>
    </source>
</evidence>
<feature type="domain" description="Tetratricopeptide repeat protein 5 OB fold" evidence="4">
    <location>
        <begin position="325"/>
        <end position="374"/>
    </location>
</feature>
<evidence type="ECO:0000256" key="3">
    <source>
        <dbReference type="PROSITE-ProRule" id="PRU00339"/>
    </source>
</evidence>
<dbReference type="EMBL" id="JASPKZ010009347">
    <property type="protein sequence ID" value="KAJ9577774.1"/>
    <property type="molecule type" value="Genomic_DNA"/>
</dbReference>
<dbReference type="PROSITE" id="PS50005">
    <property type="entry name" value="TPR"/>
    <property type="match status" value="1"/>
</dbReference>
<dbReference type="SUPFAM" id="SSF48452">
    <property type="entry name" value="TPR-like"/>
    <property type="match status" value="1"/>
</dbReference>
<accession>A0AAD7ZBT8</accession>
<dbReference type="InterPro" id="IPR038645">
    <property type="entry name" value="TTC5_OB_sf"/>
</dbReference>
<dbReference type="InterPro" id="IPR051685">
    <property type="entry name" value="Ycf3/AcsC/BcsC/TPR_MFPF"/>
</dbReference>